<gene>
    <name evidence="3" type="ORF">FBZ89_11124</name>
</gene>
<proteinExistence type="predicted"/>
<comment type="caution">
    <text evidence="3">The sequence shown here is derived from an EMBL/GenBank/DDBJ whole genome shotgun (WGS) entry which is preliminary data.</text>
</comment>
<feature type="chain" id="PRO_5022229896" evidence="2">
    <location>
        <begin position="28"/>
        <end position="233"/>
    </location>
</feature>
<dbReference type="AlphaFoldDB" id="A0A560F6D2"/>
<evidence type="ECO:0000256" key="2">
    <source>
        <dbReference type="SAM" id="SignalP"/>
    </source>
</evidence>
<feature type="compositionally biased region" description="Pro residues" evidence="1">
    <location>
        <begin position="222"/>
        <end position="233"/>
    </location>
</feature>
<feature type="region of interest" description="Disordered" evidence="1">
    <location>
        <begin position="177"/>
        <end position="233"/>
    </location>
</feature>
<keyword evidence="2" id="KW-0732">Signal</keyword>
<protein>
    <submittedName>
        <fullName evidence="3">LTXXQ motif family protein</fullName>
    </submittedName>
</protein>
<evidence type="ECO:0000313" key="4">
    <source>
        <dbReference type="Proteomes" id="UP000319859"/>
    </source>
</evidence>
<feature type="compositionally biased region" description="Gly residues" evidence="1">
    <location>
        <begin position="182"/>
        <end position="210"/>
    </location>
</feature>
<evidence type="ECO:0000256" key="1">
    <source>
        <dbReference type="SAM" id="MobiDB-lite"/>
    </source>
</evidence>
<accession>A0A560F6D2</accession>
<dbReference type="RefSeq" id="WP_145751154.1">
    <property type="nucleotide sequence ID" value="NZ_VITN01000011.1"/>
</dbReference>
<reference evidence="3 4" key="1">
    <citation type="submission" date="2019-06" db="EMBL/GenBank/DDBJ databases">
        <title>Genomic Encyclopedia of Type Strains, Phase IV (KMG-V): Genome sequencing to study the core and pangenomes of soil and plant-associated prokaryotes.</title>
        <authorList>
            <person name="Whitman W."/>
        </authorList>
    </citation>
    <scope>NUCLEOTIDE SEQUENCE [LARGE SCALE GENOMIC DNA]</scope>
    <source>
        <strain evidence="3 4">BR 11880</strain>
    </source>
</reference>
<dbReference type="GO" id="GO:0042597">
    <property type="term" value="C:periplasmic space"/>
    <property type="evidence" value="ECO:0007669"/>
    <property type="project" value="InterPro"/>
</dbReference>
<name>A0A560F6D2_9PROT</name>
<dbReference type="OrthoDB" id="7283650at2"/>
<sequence>MSRFRTQLLSTLAVGVFAVGVAAGAFAQDTSHPAPPHPAPMAMMHEHHRGGPWEHVDGRLAFLKAELKITAAQEGQWKKFEAVVRANAEEMKQKAEKFEAEHKARWEQIEAARKAGQPVERPAPPSLTERLDRAEKMAAEHAKHISEMKAVLAPLYASFTPEQKEKADTMLARAIGPHHGPHGFGGHHGFGGGRFGGPGPGDQGMHGGPGRPGPDGDDDGDMPPPPNLPDDAD</sequence>
<dbReference type="InterPro" id="IPR012899">
    <property type="entry name" value="LTXXQ"/>
</dbReference>
<organism evidence="3 4">
    <name type="scientific">Nitrospirillum amazonense</name>
    <dbReference type="NCBI Taxonomy" id="28077"/>
    <lineage>
        <taxon>Bacteria</taxon>
        <taxon>Pseudomonadati</taxon>
        <taxon>Pseudomonadota</taxon>
        <taxon>Alphaproteobacteria</taxon>
        <taxon>Rhodospirillales</taxon>
        <taxon>Azospirillaceae</taxon>
        <taxon>Nitrospirillum</taxon>
    </lineage>
</organism>
<dbReference type="Pfam" id="PF07813">
    <property type="entry name" value="LTXXQ"/>
    <property type="match status" value="1"/>
</dbReference>
<dbReference type="EMBL" id="VITN01000011">
    <property type="protein sequence ID" value="TWB17173.1"/>
    <property type="molecule type" value="Genomic_DNA"/>
</dbReference>
<feature type="signal peptide" evidence="2">
    <location>
        <begin position="1"/>
        <end position="27"/>
    </location>
</feature>
<evidence type="ECO:0000313" key="3">
    <source>
        <dbReference type="EMBL" id="TWB17173.1"/>
    </source>
</evidence>
<dbReference type="Proteomes" id="UP000319859">
    <property type="component" value="Unassembled WGS sequence"/>
</dbReference>